<dbReference type="AlphaFoldDB" id="A0A455T597"/>
<dbReference type="EMBL" id="AP019377">
    <property type="protein sequence ID" value="BBH95120.1"/>
    <property type="molecule type" value="Genomic_DNA"/>
</dbReference>
<evidence type="ECO:0000256" key="1">
    <source>
        <dbReference type="SAM" id="Phobius"/>
    </source>
</evidence>
<keyword evidence="1" id="KW-0472">Membrane</keyword>
<feature type="transmembrane region" description="Helical" evidence="1">
    <location>
        <begin position="29"/>
        <end position="53"/>
    </location>
</feature>
<proteinExistence type="predicted"/>
<keyword evidence="1" id="KW-0812">Transmembrane</keyword>
<organism evidence="2">
    <name type="scientific">Thermogemmatispora argillosa</name>
    <dbReference type="NCBI Taxonomy" id="2045280"/>
    <lineage>
        <taxon>Bacteria</taxon>
        <taxon>Bacillati</taxon>
        <taxon>Chloroflexota</taxon>
        <taxon>Ktedonobacteria</taxon>
        <taxon>Thermogemmatisporales</taxon>
        <taxon>Thermogemmatisporaceae</taxon>
        <taxon>Thermogemmatispora</taxon>
    </lineage>
</organism>
<accession>A0A455T597</accession>
<keyword evidence="1" id="KW-1133">Transmembrane helix</keyword>
<evidence type="ECO:0000313" key="2">
    <source>
        <dbReference type="EMBL" id="BBH95120.1"/>
    </source>
</evidence>
<reference evidence="2" key="1">
    <citation type="submission" date="2018-12" db="EMBL/GenBank/DDBJ databases">
        <title>Novel natural products biosynthetic potential of the class Ktedonobacteria.</title>
        <authorList>
            <person name="Zheng Y."/>
            <person name="Saitou A."/>
            <person name="Wang C.M."/>
            <person name="Toyoda A."/>
            <person name="Minakuchi Y."/>
            <person name="Sekiguchi Y."/>
            <person name="Ueda K."/>
            <person name="Takano H."/>
            <person name="Sakai Y."/>
            <person name="Yokota A."/>
            <person name="Yabe S."/>
        </authorList>
    </citation>
    <scope>NUCLEOTIDE SEQUENCE</scope>
    <source>
        <strain evidence="2">A3-2</strain>
    </source>
</reference>
<gene>
    <name evidence="2" type="ORF">KTA_33190</name>
</gene>
<protein>
    <submittedName>
        <fullName evidence="2">Uncharacterized protein</fullName>
    </submittedName>
</protein>
<sequence length="201" mass="21677">MQVHQRPIFRQRALHHHLYGREKDILPHFMALPVPVLLWLLFGLLLTAAALAWTTEIPTYTSGPGVVLSAQAASERLQLQQNSGTLALIFLPWEAHQRLRPGQPVQITLPAANLTLHSHIARILPEVISPATACTYYTTTIHQAPSPVTRPSVAALVPLGQQLSASVYAGSSLTAQVQTGFTRLANLLPGIGMLLGGQGAL</sequence>
<name>A0A455T597_9CHLR</name>